<accession>A0A5Q2EYT4</accession>
<sequence length="208" mass="24729">MLRQENLVEKSENYFCDNLARVAAVIEEAESKIDPDDDIYLMTWSPDPKKLPDCDFFSQHRWCVEYVRTYLSGCKSGCACVESTQRGNPHYHFWYQTHDNPLVERHRITWIKILQKIGNIKIADKTVQYYRINAWFKDKNALFYYKEDACAQQLFTPNTPVHKYSPLTEIDYEDYKFFFTFTGKKTAREFLERTSQVKDLSTFYGKSL</sequence>
<reference evidence="1" key="1">
    <citation type="journal article" date="2019" name="Viruses">
        <title>Single-stranded DNA viruses in Antarctic cryoconite holes.</title>
        <authorList>
            <person name="Sommers P."/>
            <person name="Fontenele R.S."/>
            <person name="Kringen T."/>
            <person name="Kaberger S."/>
            <person name="Porazinska D.L."/>
            <person name="Darcy J.L."/>
            <person name="Schmidt S.K."/>
            <person name="Varsani A."/>
        </authorList>
    </citation>
    <scope>NUCLEOTIDE SEQUENCE</scope>
    <source>
        <strain evidence="1">CAA_003_V_115</strain>
    </source>
</reference>
<organism evidence="1">
    <name type="scientific">Antarctic circular DNA molecule</name>
    <dbReference type="NCBI Taxonomy" id="2664238"/>
    <lineage>
        <taxon>unclassified sequences</taxon>
    </lineage>
</organism>
<name>A0A5Q2EYT4_9ZZZZ</name>
<proteinExistence type="predicted"/>
<protein>
    <submittedName>
        <fullName evidence="1">Uncharacterized protein</fullName>
    </submittedName>
</protein>
<dbReference type="EMBL" id="MN328273">
    <property type="protein sequence ID" value="QGF19361.1"/>
    <property type="molecule type" value="Genomic_DNA"/>
</dbReference>
<dbReference type="AlphaFoldDB" id="A0A5Q2EYT4"/>
<evidence type="ECO:0000313" key="1">
    <source>
        <dbReference type="EMBL" id="QGF19361.1"/>
    </source>
</evidence>